<evidence type="ECO:0000256" key="4">
    <source>
        <dbReference type="ARBA" id="ARBA00036539"/>
    </source>
</evidence>
<name>E3TCK0_ICTFU</name>
<dbReference type="PIRSF" id="PIRSF006806">
    <property type="entry name" value="FTHF_cligase"/>
    <property type="match status" value="1"/>
</dbReference>
<dbReference type="AlphaFoldDB" id="E3TCK0"/>
<dbReference type="InterPro" id="IPR024185">
    <property type="entry name" value="FTHF_cligase-like_sf"/>
</dbReference>
<dbReference type="EC" id="6.3.3.2" evidence="5 7"/>
<keyword evidence="3 6" id="KW-0067">ATP-binding</keyword>
<dbReference type="GO" id="GO:0009396">
    <property type="term" value="P:folic acid-containing compound biosynthetic process"/>
    <property type="evidence" value="ECO:0007669"/>
    <property type="project" value="TreeGrafter"/>
</dbReference>
<sequence>MAALRAAKQALRKEIKKRVAALSDEEKLRQSQVVSQKLFKHHNYRSSHRVAVFLSMHDEVRTEAILQHMFSSGKVCLIPRYQSDSNHMDMLQLNSMEDLNLLPITSWNIRQPADNDTQREEALATGGLDLILMPGLGFDKNGNRLGRGKGFYDLYLQRCMRHSKGKPYTIALAFKEQLCEQIPVDDTDILIDEVLYEDV</sequence>
<dbReference type="InterPro" id="IPR002698">
    <property type="entry name" value="FTHF_cligase"/>
</dbReference>
<comment type="similarity">
    <text evidence="1 7">Belongs to the 5-formyltetrahydrofolate cyclo-ligase family.</text>
</comment>
<evidence type="ECO:0000256" key="3">
    <source>
        <dbReference type="ARBA" id="ARBA00022840"/>
    </source>
</evidence>
<evidence type="ECO:0000313" key="8">
    <source>
        <dbReference type="EMBL" id="ADO28036.1"/>
    </source>
</evidence>
<keyword evidence="8" id="KW-0436">Ligase</keyword>
<gene>
    <name evidence="8" type="primary">MTHFS</name>
</gene>
<dbReference type="PANTHER" id="PTHR23407">
    <property type="entry name" value="ATPASE INHIBITOR/5-FORMYLTETRAHYDROFOLATE CYCLO-LIGASE"/>
    <property type="match status" value="1"/>
</dbReference>
<dbReference type="PANTHER" id="PTHR23407:SF1">
    <property type="entry name" value="5-FORMYLTETRAHYDROFOLATE CYCLO-LIGASE"/>
    <property type="match status" value="1"/>
</dbReference>
<accession>E3TCK0</accession>
<protein>
    <recommendedName>
        <fullName evidence="5 7">5-formyltetrahydrofolate cyclo-ligase</fullName>
        <ecNumber evidence="5 7">6.3.3.2</ecNumber>
    </recommendedName>
</protein>
<reference evidence="8" key="1">
    <citation type="journal article" date="2010" name="PLoS ONE">
        <title>Identification and characterization of full-length cDNAs in channel catfish (Ictalurus punctatus) and blue catfish (Ictalurus furcatus).</title>
        <authorList>
            <person name="Chen F."/>
            <person name="Lee Y."/>
            <person name="Jiang Y."/>
            <person name="Wang S."/>
            <person name="Peatman E."/>
            <person name="Abernathy J."/>
            <person name="Liu H."/>
            <person name="Liu S."/>
            <person name="Kucuktas H."/>
            <person name="Ke C."/>
            <person name="Liu Z."/>
        </authorList>
    </citation>
    <scope>NUCLEOTIDE SEQUENCE</scope>
</reference>
<dbReference type="GO" id="GO:0005739">
    <property type="term" value="C:mitochondrion"/>
    <property type="evidence" value="ECO:0007669"/>
    <property type="project" value="TreeGrafter"/>
</dbReference>
<dbReference type="NCBIfam" id="TIGR02727">
    <property type="entry name" value="MTHFS_bact"/>
    <property type="match status" value="1"/>
</dbReference>
<dbReference type="EMBL" id="GU588080">
    <property type="protein sequence ID" value="ADO28036.1"/>
    <property type="molecule type" value="mRNA"/>
</dbReference>
<keyword evidence="7" id="KW-0479">Metal-binding</keyword>
<dbReference type="Gene3D" id="3.40.50.10420">
    <property type="entry name" value="NagB/RpiA/CoA transferase-like"/>
    <property type="match status" value="1"/>
</dbReference>
<evidence type="ECO:0000256" key="7">
    <source>
        <dbReference type="RuleBase" id="RU361279"/>
    </source>
</evidence>
<comment type="catalytic activity">
    <reaction evidence="4 7">
        <text>(6S)-5-formyl-5,6,7,8-tetrahydrofolate + ATP = (6R)-5,10-methenyltetrahydrofolate + ADP + phosphate</text>
        <dbReference type="Rhea" id="RHEA:10488"/>
        <dbReference type="ChEBI" id="CHEBI:30616"/>
        <dbReference type="ChEBI" id="CHEBI:43474"/>
        <dbReference type="ChEBI" id="CHEBI:57455"/>
        <dbReference type="ChEBI" id="CHEBI:57457"/>
        <dbReference type="ChEBI" id="CHEBI:456216"/>
        <dbReference type="EC" id="6.3.3.2"/>
    </reaction>
</comment>
<feature type="binding site" evidence="6">
    <location>
        <position position="59"/>
    </location>
    <ligand>
        <name>substrate</name>
    </ligand>
</feature>
<evidence type="ECO:0000256" key="5">
    <source>
        <dbReference type="ARBA" id="ARBA00038966"/>
    </source>
</evidence>
<dbReference type="GO" id="GO:0030272">
    <property type="term" value="F:5-formyltetrahydrofolate cyclo-ligase activity"/>
    <property type="evidence" value="ECO:0007669"/>
    <property type="project" value="UniProtKB-EC"/>
</dbReference>
<feature type="binding site" evidence="6">
    <location>
        <begin position="144"/>
        <end position="152"/>
    </location>
    <ligand>
        <name>ATP</name>
        <dbReference type="ChEBI" id="CHEBI:30616"/>
    </ligand>
</feature>
<feature type="binding site" evidence="6">
    <location>
        <position position="54"/>
    </location>
    <ligand>
        <name>substrate</name>
    </ligand>
</feature>
<comment type="cofactor">
    <cofactor evidence="7">
        <name>Mg(2+)</name>
        <dbReference type="ChEBI" id="CHEBI:18420"/>
    </cofactor>
</comment>
<keyword evidence="2 6" id="KW-0547">Nucleotide-binding</keyword>
<dbReference type="InterPro" id="IPR037171">
    <property type="entry name" value="NagB/RpiA_transferase-like"/>
</dbReference>
<evidence type="ECO:0000256" key="6">
    <source>
        <dbReference type="PIRSR" id="PIRSR006806-1"/>
    </source>
</evidence>
<evidence type="ECO:0000256" key="2">
    <source>
        <dbReference type="ARBA" id="ARBA00022741"/>
    </source>
</evidence>
<evidence type="ECO:0000256" key="1">
    <source>
        <dbReference type="ARBA" id="ARBA00010638"/>
    </source>
</evidence>
<keyword evidence="7" id="KW-0460">Magnesium</keyword>
<organism evidence="8">
    <name type="scientific">Ictalurus furcatus</name>
    <name type="common">Blue catfish</name>
    <name type="synonym">Pimelodus furcatus</name>
    <dbReference type="NCBI Taxonomy" id="66913"/>
    <lineage>
        <taxon>Eukaryota</taxon>
        <taxon>Metazoa</taxon>
        <taxon>Chordata</taxon>
        <taxon>Craniata</taxon>
        <taxon>Vertebrata</taxon>
        <taxon>Euteleostomi</taxon>
        <taxon>Actinopterygii</taxon>
        <taxon>Neopterygii</taxon>
        <taxon>Teleostei</taxon>
        <taxon>Ostariophysi</taxon>
        <taxon>Siluriformes</taxon>
        <taxon>Ictaluridae</taxon>
        <taxon>Ictalurus</taxon>
    </lineage>
</organism>
<dbReference type="GO" id="GO:0035999">
    <property type="term" value="P:tetrahydrofolate interconversion"/>
    <property type="evidence" value="ECO:0007669"/>
    <property type="project" value="TreeGrafter"/>
</dbReference>
<dbReference type="SUPFAM" id="SSF100950">
    <property type="entry name" value="NagB/RpiA/CoA transferase-like"/>
    <property type="match status" value="1"/>
</dbReference>
<proteinExistence type="evidence at transcript level"/>
<dbReference type="Pfam" id="PF01812">
    <property type="entry name" value="5-FTHF_cyc-lig"/>
    <property type="match status" value="1"/>
</dbReference>
<dbReference type="GO" id="GO:0005524">
    <property type="term" value="F:ATP binding"/>
    <property type="evidence" value="ECO:0007669"/>
    <property type="project" value="UniProtKB-KW"/>
</dbReference>
<dbReference type="FunFam" id="3.40.50.10420:FF:000007">
    <property type="entry name" value="5-formyltetrahydrofolate cyclo-ligase"/>
    <property type="match status" value="1"/>
</dbReference>
<feature type="binding site" evidence="6">
    <location>
        <begin position="8"/>
        <end position="12"/>
    </location>
    <ligand>
        <name>ATP</name>
        <dbReference type="ChEBI" id="CHEBI:30616"/>
    </ligand>
</feature>
<dbReference type="GO" id="GO:0046872">
    <property type="term" value="F:metal ion binding"/>
    <property type="evidence" value="ECO:0007669"/>
    <property type="project" value="UniProtKB-KW"/>
</dbReference>